<reference evidence="2" key="1">
    <citation type="submission" date="2016-11" db="UniProtKB">
        <authorList>
            <consortium name="WormBaseParasite"/>
        </authorList>
    </citation>
    <scope>IDENTIFICATION</scope>
    <source>
        <strain evidence="2">KR3021</strain>
    </source>
</reference>
<evidence type="ECO:0000313" key="2">
    <source>
        <dbReference type="WBParaSite" id="RSKR_0000421300.1"/>
    </source>
</evidence>
<name>A0AC35TTH5_9BILA</name>
<evidence type="ECO:0000313" key="1">
    <source>
        <dbReference type="Proteomes" id="UP000095286"/>
    </source>
</evidence>
<proteinExistence type="predicted"/>
<sequence length="274" mass="30898">MKFGQLVVGPAGSGKSTYCHAMQQHIRAGGRNCFVINLDPAAETFKYECALDVRELISVDDVQEDEELVLGPNGALVFCMEYLVNNLDWLNTELDAGDDDYFLFDCPGHLPVMPKIVDALKQWDYNICCCFLLDTHFVLDGNKFIAGALTTLATMVSLEVPAVNILTKQDLLSDRNKELVETFLENSATSIIQDEEYTKWDQKHKKLTEAIGSVLEDYSLVKFQPLNIQDEESIADLLIVINNSIQYGEDLEVKDNYPDEMDEYQGEAENIFDL</sequence>
<accession>A0AC35TTH5</accession>
<organism evidence="1 2">
    <name type="scientific">Rhabditophanes sp. KR3021</name>
    <dbReference type="NCBI Taxonomy" id="114890"/>
    <lineage>
        <taxon>Eukaryota</taxon>
        <taxon>Metazoa</taxon>
        <taxon>Ecdysozoa</taxon>
        <taxon>Nematoda</taxon>
        <taxon>Chromadorea</taxon>
        <taxon>Rhabditida</taxon>
        <taxon>Tylenchina</taxon>
        <taxon>Panagrolaimomorpha</taxon>
        <taxon>Strongyloidoidea</taxon>
        <taxon>Alloionematidae</taxon>
        <taxon>Rhabditophanes</taxon>
    </lineage>
</organism>
<dbReference type="WBParaSite" id="RSKR_0000421300.1">
    <property type="protein sequence ID" value="RSKR_0000421300.1"/>
    <property type="gene ID" value="RSKR_0000421300"/>
</dbReference>
<dbReference type="Proteomes" id="UP000095286">
    <property type="component" value="Unplaced"/>
</dbReference>
<protein>
    <submittedName>
        <fullName evidence="2">GPN-loop GTPase 3</fullName>
    </submittedName>
</protein>